<feature type="compositionally biased region" description="Polar residues" evidence="1">
    <location>
        <begin position="578"/>
        <end position="592"/>
    </location>
</feature>
<dbReference type="InterPro" id="IPR000210">
    <property type="entry name" value="BTB/POZ_dom"/>
</dbReference>
<keyword evidence="4" id="KW-1185">Reference proteome</keyword>
<dbReference type="InterPro" id="IPR011333">
    <property type="entry name" value="SKP1/BTB/POZ_sf"/>
</dbReference>
<sequence>MAQPSRSPASPPSSSPARLPSISRPDWPWATPRSYSHSSQQGSGSPRPSLQGSNLQNGWDPRPSTSSSSTPSAQSSSTPSRYSSTPKPMSSSTPFRSTETTRQWTFIGFEWAVNDVQKLRNFVEDVEPVVLDNGERPARSDLSDFEILRQSPMIGDHKFKLEIAQTLAVEGEAPSSAPPTLSLYITSLMLELVQGDYETHASMMAAIKIEDDRVGQRGARPDWVWEFWQNDWVFRRESEVWGKKNFLHILSERSNIYALFLSTECPLPSLSSLLEHPRIQEADSFVLCVQIHSPVGPSIPQQPSVYYVPRDLLDGIESSLDNPNTGDVRFVCLEKRATGENSPTFSSYSAISDSTSAIVPHTIARKRVIYAHSDLLIRRSEYFATMLTSAFAENPGTASGERKLYTIVVEEATFETVYWLLKYCYANWLLFKRNDDPRAAVEGLGAGWSANWLSGGAGEWDWKPLYNAQTTFEDNSGDTRSATSAESSGVTVTRSASAESNASHPNVPIASSSARISPVRSPTTSASIATTSRPVPLVTTAARPATTSRAPATSSSASTSVLASGTPPGIQRSKPISVPTSSSLASQHPSARSNRHSASRTPDPHSHPTLQPEPASALAVYQIAHRYAMSSLADLALEHIMSTITPQSSFALLLATFAWEDLRILIENFVVERWDEVSTSAEFEQCCSEVASGEWGLDGGKTLMSVFRRLRSPA</sequence>
<name>A0A8H5BE19_9AGAR</name>
<dbReference type="PROSITE" id="PS50097">
    <property type="entry name" value="BTB"/>
    <property type="match status" value="1"/>
</dbReference>
<comment type="caution">
    <text evidence="3">The sequence shown here is derived from an EMBL/GenBank/DDBJ whole genome shotgun (WGS) entry which is preliminary data.</text>
</comment>
<feature type="compositionally biased region" description="Low complexity" evidence="1">
    <location>
        <begin position="32"/>
        <end position="53"/>
    </location>
</feature>
<feature type="compositionally biased region" description="Low complexity" evidence="1">
    <location>
        <begin position="15"/>
        <end position="25"/>
    </location>
</feature>
<protein>
    <recommendedName>
        <fullName evidence="2">BTB domain-containing protein</fullName>
    </recommendedName>
</protein>
<organism evidence="3 4">
    <name type="scientific">Psilocybe cf. subviscida</name>
    <dbReference type="NCBI Taxonomy" id="2480587"/>
    <lineage>
        <taxon>Eukaryota</taxon>
        <taxon>Fungi</taxon>
        <taxon>Dikarya</taxon>
        <taxon>Basidiomycota</taxon>
        <taxon>Agaricomycotina</taxon>
        <taxon>Agaricomycetes</taxon>
        <taxon>Agaricomycetidae</taxon>
        <taxon>Agaricales</taxon>
        <taxon>Agaricineae</taxon>
        <taxon>Strophariaceae</taxon>
        <taxon>Psilocybe</taxon>
    </lineage>
</organism>
<evidence type="ECO:0000313" key="3">
    <source>
        <dbReference type="EMBL" id="KAF5321587.1"/>
    </source>
</evidence>
<feature type="domain" description="BTB" evidence="2">
    <location>
        <begin position="352"/>
        <end position="433"/>
    </location>
</feature>
<dbReference type="PANTHER" id="PTHR24413">
    <property type="entry name" value="SPECKLE-TYPE POZ PROTEIN"/>
    <property type="match status" value="1"/>
</dbReference>
<evidence type="ECO:0000313" key="4">
    <source>
        <dbReference type="Proteomes" id="UP000567179"/>
    </source>
</evidence>
<dbReference type="Gene3D" id="3.30.710.10">
    <property type="entry name" value="Potassium Channel Kv1.1, Chain A"/>
    <property type="match status" value="1"/>
</dbReference>
<feature type="region of interest" description="Disordered" evidence="1">
    <location>
        <begin position="1"/>
        <end position="97"/>
    </location>
</feature>
<evidence type="ECO:0000259" key="2">
    <source>
        <dbReference type="PROSITE" id="PS50097"/>
    </source>
</evidence>
<reference evidence="3 4" key="1">
    <citation type="journal article" date="2020" name="ISME J.">
        <title>Uncovering the hidden diversity of litter-decomposition mechanisms in mushroom-forming fungi.</title>
        <authorList>
            <person name="Floudas D."/>
            <person name="Bentzer J."/>
            <person name="Ahren D."/>
            <person name="Johansson T."/>
            <person name="Persson P."/>
            <person name="Tunlid A."/>
        </authorList>
    </citation>
    <scope>NUCLEOTIDE SEQUENCE [LARGE SCALE GENOMIC DNA]</scope>
    <source>
        <strain evidence="3 4">CBS 101986</strain>
    </source>
</reference>
<proteinExistence type="predicted"/>
<dbReference type="CDD" id="cd18186">
    <property type="entry name" value="BTB_POZ_ZBTB_KLHL-like"/>
    <property type="match status" value="1"/>
</dbReference>
<dbReference type="Proteomes" id="UP000567179">
    <property type="component" value="Unassembled WGS sequence"/>
</dbReference>
<dbReference type="SUPFAM" id="SSF54695">
    <property type="entry name" value="POZ domain"/>
    <property type="match status" value="1"/>
</dbReference>
<feature type="compositionally biased region" description="Low complexity" evidence="1">
    <location>
        <begin position="520"/>
        <end position="560"/>
    </location>
</feature>
<feature type="compositionally biased region" description="Low complexity" evidence="1">
    <location>
        <begin position="63"/>
        <end position="94"/>
    </location>
</feature>
<dbReference type="EMBL" id="JAACJJ010000028">
    <property type="protein sequence ID" value="KAF5321587.1"/>
    <property type="molecule type" value="Genomic_DNA"/>
</dbReference>
<dbReference type="AlphaFoldDB" id="A0A8H5BE19"/>
<gene>
    <name evidence="3" type="ORF">D9619_000469</name>
</gene>
<evidence type="ECO:0000256" key="1">
    <source>
        <dbReference type="SAM" id="MobiDB-lite"/>
    </source>
</evidence>
<accession>A0A8H5BE19</accession>
<feature type="region of interest" description="Disordered" evidence="1">
    <location>
        <begin position="472"/>
        <end position="612"/>
    </location>
</feature>
<feature type="compositionally biased region" description="Polar residues" evidence="1">
    <location>
        <begin position="472"/>
        <end position="515"/>
    </location>
</feature>
<dbReference type="OrthoDB" id="288590at2759"/>